<gene>
    <name evidence="3" type="primary">LOC101894889</name>
</gene>
<dbReference type="VEuPathDB" id="VectorBase:MDOMA2_017445"/>
<dbReference type="VEuPathDB" id="VectorBase:MDOA011058"/>
<reference evidence="3" key="1">
    <citation type="submission" date="2025-08" db="UniProtKB">
        <authorList>
            <consortium name="RefSeq"/>
        </authorList>
    </citation>
    <scope>IDENTIFICATION</scope>
    <source>
        <strain evidence="3">Aabys</strain>
        <tissue evidence="3">Whole body</tissue>
    </source>
</reference>
<dbReference type="RefSeq" id="XP_005191282.2">
    <property type="nucleotide sequence ID" value="XM_005191225.2"/>
</dbReference>
<name>A0A9J7I9E1_MUSDO</name>
<feature type="chain" id="PRO_5046138555" evidence="1">
    <location>
        <begin position="22"/>
        <end position="226"/>
    </location>
</feature>
<evidence type="ECO:0000313" key="2">
    <source>
        <dbReference type="Proteomes" id="UP001652621"/>
    </source>
</evidence>
<keyword evidence="2" id="KW-1185">Reference proteome</keyword>
<dbReference type="GeneID" id="101894889"/>
<evidence type="ECO:0000313" key="3">
    <source>
        <dbReference type="RefSeq" id="XP_005191282.2"/>
    </source>
</evidence>
<proteinExistence type="predicted"/>
<keyword evidence="1" id="KW-0732">Signal</keyword>
<sequence length="226" mass="23594">MRMKAVAVFYYFTLLIVLVAAQNRNRSVRRRAENASQGSEEQGRTLGLLRPLLNVGSLGGFGLGFDQPIAPYRPSYVRPQSSPVRPQSDPFYGGGYGVNPYYGYGGYGYRPSYGGFIPQYAGYPSYGYGYRPAVYPGAGNYGGGYPSYNPQRPGYGGAAGVSPSRPVPAVGGNVGAAGGTPSLAGLDPAQAAQIANLLGQLLGSQLRPLLGAAGRPGDAPSSLVKK</sequence>
<accession>A0A9J7I9E1</accession>
<evidence type="ECO:0000256" key="1">
    <source>
        <dbReference type="SAM" id="SignalP"/>
    </source>
</evidence>
<feature type="signal peptide" evidence="1">
    <location>
        <begin position="1"/>
        <end position="21"/>
    </location>
</feature>
<protein>
    <submittedName>
        <fullName evidence="3">Pro-resilin-like</fullName>
    </submittedName>
</protein>
<organism evidence="2 3">
    <name type="scientific">Musca domestica</name>
    <name type="common">House fly</name>
    <dbReference type="NCBI Taxonomy" id="7370"/>
    <lineage>
        <taxon>Eukaryota</taxon>
        <taxon>Metazoa</taxon>
        <taxon>Ecdysozoa</taxon>
        <taxon>Arthropoda</taxon>
        <taxon>Hexapoda</taxon>
        <taxon>Insecta</taxon>
        <taxon>Pterygota</taxon>
        <taxon>Neoptera</taxon>
        <taxon>Endopterygota</taxon>
        <taxon>Diptera</taxon>
        <taxon>Brachycera</taxon>
        <taxon>Muscomorpha</taxon>
        <taxon>Muscoidea</taxon>
        <taxon>Muscidae</taxon>
        <taxon>Musca</taxon>
    </lineage>
</organism>
<dbReference type="OrthoDB" id="8026270at2759"/>
<dbReference type="Proteomes" id="UP001652621">
    <property type="component" value="Unplaced"/>
</dbReference>